<name>A0ABD0KU97_9CAEN</name>
<dbReference type="AlphaFoldDB" id="A0ABD0KU97"/>
<gene>
    <name evidence="1" type="ORF">BaRGS_00017986</name>
</gene>
<reference evidence="1 2" key="1">
    <citation type="journal article" date="2023" name="Sci. Data">
        <title>Genome assembly of the Korean intertidal mud-creeper Batillaria attramentaria.</title>
        <authorList>
            <person name="Patra A.K."/>
            <person name="Ho P.T."/>
            <person name="Jun S."/>
            <person name="Lee S.J."/>
            <person name="Kim Y."/>
            <person name="Won Y.J."/>
        </authorList>
    </citation>
    <scope>NUCLEOTIDE SEQUENCE [LARGE SCALE GENOMIC DNA]</scope>
    <source>
        <strain evidence="1">Wonlab-2016</strain>
    </source>
</reference>
<dbReference type="Proteomes" id="UP001519460">
    <property type="component" value="Unassembled WGS sequence"/>
</dbReference>
<keyword evidence="2" id="KW-1185">Reference proteome</keyword>
<protein>
    <submittedName>
        <fullName evidence="1">Uncharacterized protein</fullName>
    </submittedName>
</protein>
<evidence type="ECO:0000313" key="2">
    <source>
        <dbReference type="Proteomes" id="UP001519460"/>
    </source>
</evidence>
<organism evidence="1 2">
    <name type="scientific">Batillaria attramentaria</name>
    <dbReference type="NCBI Taxonomy" id="370345"/>
    <lineage>
        <taxon>Eukaryota</taxon>
        <taxon>Metazoa</taxon>
        <taxon>Spiralia</taxon>
        <taxon>Lophotrochozoa</taxon>
        <taxon>Mollusca</taxon>
        <taxon>Gastropoda</taxon>
        <taxon>Caenogastropoda</taxon>
        <taxon>Sorbeoconcha</taxon>
        <taxon>Cerithioidea</taxon>
        <taxon>Batillariidae</taxon>
        <taxon>Batillaria</taxon>
    </lineage>
</organism>
<accession>A0ABD0KU97</accession>
<sequence length="167" mass="19163">MVERQVVRRREDGWRWQNLYTRRPYAEQKYQSSSRSVQHTPSVVNQDPLCRCSVYESGSRTEAWPTSLKIPVNHNHSDCCNISKDYGSSTLYRATSCVLGTVTLLLAIKTSTLSPNTPDVTRLPHRLISPNHFVKTLSCIPYTKCRLTTYRPVSKCCTGRVQRVKKQ</sequence>
<proteinExistence type="predicted"/>
<evidence type="ECO:0000313" key="1">
    <source>
        <dbReference type="EMBL" id="KAK7490757.1"/>
    </source>
</evidence>
<comment type="caution">
    <text evidence="1">The sequence shown here is derived from an EMBL/GenBank/DDBJ whole genome shotgun (WGS) entry which is preliminary data.</text>
</comment>
<dbReference type="EMBL" id="JACVVK020000123">
    <property type="protein sequence ID" value="KAK7490757.1"/>
    <property type="molecule type" value="Genomic_DNA"/>
</dbReference>